<dbReference type="HOGENOM" id="CLU_003433_3_0_1"/>
<dbReference type="InterPro" id="IPR000192">
    <property type="entry name" value="Aminotrans_V_dom"/>
</dbReference>
<dbReference type="AlphaFoldDB" id="K5X628"/>
<dbReference type="RefSeq" id="XP_007393607.1">
    <property type="nucleotide sequence ID" value="XM_007393545.1"/>
</dbReference>
<proteinExistence type="predicted"/>
<dbReference type="PANTHER" id="PTHR43092">
    <property type="entry name" value="L-CYSTEINE DESULFHYDRASE"/>
    <property type="match status" value="1"/>
</dbReference>
<name>K5X628_PHACS</name>
<organism evidence="3 4">
    <name type="scientific">Phanerochaete carnosa (strain HHB-10118-sp)</name>
    <name type="common">White-rot fungus</name>
    <name type="synonym">Peniophora carnosa</name>
    <dbReference type="NCBI Taxonomy" id="650164"/>
    <lineage>
        <taxon>Eukaryota</taxon>
        <taxon>Fungi</taxon>
        <taxon>Dikarya</taxon>
        <taxon>Basidiomycota</taxon>
        <taxon>Agaricomycotina</taxon>
        <taxon>Agaricomycetes</taxon>
        <taxon>Polyporales</taxon>
        <taxon>Phanerochaetaceae</taxon>
        <taxon>Phanerochaete</taxon>
    </lineage>
</organism>
<dbReference type="FunCoup" id="K5X628">
    <property type="interactions" value="13"/>
</dbReference>
<protein>
    <recommendedName>
        <fullName evidence="2">Aminotransferase class V domain-containing protein</fullName>
    </recommendedName>
</protein>
<keyword evidence="4" id="KW-1185">Reference proteome</keyword>
<keyword evidence="1" id="KW-0663">Pyridoxal phosphate</keyword>
<evidence type="ECO:0000259" key="2">
    <source>
        <dbReference type="Pfam" id="PF00266"/>
    </source>
</evidence>
<dbReference type="Proteomes" id="UP000008370">
    <property type="component" value="Unassembled WGS sequence"/>
</dbReference>
<gene>
    <name evidence="3" type="ORF">PHACADRAFT_252498</name>
</gene>
<feature type="domain" description="Aminotransferase class V" evidence="2">
    <location>
        <begin position="47"/>
        <end position="123"/>
    </location>
</feature>
<dbReference type="InterPro" id="IPR015424">
    <property type="entry name" value="PyrdxlP-dep_Trfase"/>
</dbReference>
<dbReference type="PANTHER" id="PTHR43092:SF2">
    <property type="entry name" value="HERCYNYLCYSTEINE SULFOXIDE LYASE"/>
    <property type="match status" value="1"/>
</dbReference>
<dbReference type="SUPFAM" id="SSF53383">
    <property type="entry name" value="PLP-dependent transferases"/>
    <property type="match status" value="1"/>
</dbReference>
<evidence type="ECO:0000256" key="1">
    <source>
        <dbReference type="ARBA" id="ARBA00022898"/>
    </source>
</evidence>
<dbReference type="OrthoDB" id="5978656at2759"/>
<evidence type="ECO:0000313" key="3">
    <source>
        <dbReference type="EMBL" id="EKM58287.1"/>
    </source>
</evidence>
<dbReference type="InParanoid" id="K5X628"/>
<dbReference type="KEGG" id="pco:PHACADRAFT_252498"/>
<dbReference type="EMBL" id="JH930470">
    <property type="protein sequence ID" value="EKM58287.1"/>
    <property type="molecule type" value="Genomic_DNA"/>
</dbReference>
<sequence>MDNAEGFTYDPSTSPPPFGHAMRKYWGFDEKYVNVNNGSYGSLPLPVLTECHKLSLLAESNPDKFHRAICIPMLEKARAQVADLIGADRDEIVFVPNTTHGLNTILRNIEWREGDVILDTTITYGGIARTVQYVSDRSEGPHPTVHTLTLTFPMTHAAIVAAFRAEVRALKAAAARAGTPFDIRAGDTCLDGRHNRLVVVLDAIASNPGVALPWRALVHVCAEEGVWSVVDAAHSLGQELGVDLRAARPDFWVSNCHKWLYAKRGCAALYAPKRNQHVIKSSIPTSHDYPGADRIRETGDVQFVLQHEWTGTADFVPYLSVPHALAFRRWLGGEEKINAYCHKLAFEGGKRLAEILGTRVMDETGEATLCMTNVQLPLPVEETGPNTSAIFTPEIKAKILKLCQERFFKTYNTYPGTYYHGGAAWCRISVQVWTEISDFEYVGMVLNELCKEICETILNRDARGPAVGIDVQQKL</sequence>
<evidence type="ECO:0000313" key="4">
    <source>
        <dbReference type="Proteomes" id="UP000008370"/>
    </source>
</evidence>
<feature type="domain" description="Aminotransferase class V" evidence="2">
    <location>
        <begin position="194"/>
        <end position="372"/>
    </location>
</feature>
<dbReference type="Pfam" id="PF00266">
    <property type="entry name" value="Aminotran_5"/>
    <property type="match status" value="2"/>
</dbReference>
<dbReference type="Gene3D" id="3.40.640.10">
    <property type="entry name" value="Type I PLP-dependent aspartate aminotransferase-like (Major domain)"/>
    <property type="match status" value="1"/>
</dbReference>
<reference evidence="3 4" key="1">
    <citation type="journal article" date="2012" name="BMC Genomics">
        <title>Comparative genomics of the white-rot fungi, Phanerochaete carnosa and P. chrysosporium, to elucidate the genetic basis of the distinct wood types they colonize.</title>
        <authorList>
            <person name="Suzuki H."/>
            <person name="MacDonald J."/>
            <person name="Syed K."/>
            <person name="Salamov A."/>
            <person name="Hori C."/>
            <person name="Aerts A."/>
            <person name="Henrissat B."/>
            <person name="Wiebenga A."/>
            <person name="vanKuyk P.A."/>
            <person name="Barry K."/>
            <person name="Lindquist E."/>
            <person name="LaButti K."/>
            <person name="Lapidus A."/>
            <person name="Lucas S."/>
            <person name="Coutinho P."/>
            <person name="Gong Y."/>
            <person name="Samejima M."/>
            <person name="Mahadevan R."/>
            <person name="Abou-Zaid M."/>
            <person name="de Vries R.P."/>
            <person name="Igarashi K."/>
            <person name="Yadav J.S."/>
            <person name="Grigoriev I.V."/>
            <person name="Master E.R."/>
        </authorList>
    </citation>
    <scope>NUCLEOTIDE SEQUENCE [LARGE SCALE GENOMIC DNA]</scope>
    <source>
        <strain evidence="3 4">HHB-10118-sp</strain>
    </source>
</reference>
<accession>K5X628</accession>
<dbReference type="InterPro" id="IPR015421">
    <property type="entry name" value="PyrdxlP-dep_Trfase_major"/>
</dbReference>
<dbReference type="GeneID" id="18915496"/>
<dbReference type="STRING" id="650164.K5X628"/>